<accession>A0ABT1LUP5</accession>
<reference evidence="2 3" key="1">
    <citation type="submission" date="2022-06" db="EMBL/GenBank/DDBJ databases">
        <title>Mycolicibacterium sp. CAU 1645 isolated from seawater.</title>
        <authorList>
            <person name="Kim W."/>
        </authorList>
    </citation>
    <scope>NUCLEOTIDE SEQUENCE [LARGE SCALE GENOMIC DNA]</scope>
    <source>
        <strain evidence="2 3">CAU 1645</strain>
    </source>
</reference>
<comment type="caution">
    <text evidence="2">The sequence shown here is derived from an EMBL/GenBank/DDBJ whole genome shotgun (WGS) entry which is preliminary data.</text>
</comment>
<feature type="transmembrane region" description="Helical" evidence="1">
    <location>
        <begin position="20"/>
        <end position="39"/>
    </location>
</feature>
<protein>
    <submittedName>
        <fullName evidence="2">Uncharacterized protein</fullName>
    </submittedName>
</protein>
<dbReference type="Proteomes" id="UP001651690">
    <property type="component" value="Unassembled WGS sequence"/>
</dbReference>
<name>A0ABT1LUP5_9MYCO</name>
<evidence type="ECO:0000313" key="3">
    <source>
        <dbReference type="Proteomes" id="UP001651690"/>
    </source>
</evidence>
<evidence type="ECO:0000313" key="2">
    <source>
        <dbReference type="EMBL" id="MCP9270616.1"/>
    </source>
</evidence>
<keyword evidence="1" id="KW-1133">Transmembrane helix</keyword>
<keyword evidence="1" id="KW-0472">Membrane</keyword>
<evidence type="ECO:0000256" key="1">
    <source>
        <dbReference type="SAM" id="Phobius"/>
    </source>
</evidence>
<organism evidence="2 3">
    <name type="scientific">Mycolicibacterium arenosum</name>
    <dbReference type="NCBI Taxonomy" id="2952157"/>
    <lineage>
        <taxon>Bacteria</taxon>
        <taxon>Bacillati</taxon>
        <taxon>Actinomycetota</taxon>
        <taxon>Actinomycetes</taxon>
        <taxon>Mycobacteriales</taxon>
        <taxon>Mycobacteriaceae</taxon>
        <taxon>Mycolicibacterium</taxon>
    </lineage>
</organism>
<gene>
    <name evidence="2" type="ORF">NM203_00300</name>
</gene>
<keyword evidence="1" id="KW-0812">Transmembrane</keyword>
<sequence length="173" mass="18175">MTTTPVMPSKNVTRWKPVAAAIGVIAVGAAAAVGGFAVGRESSIGPMSSRPNEKSVEQWWTDHRTDVAALRSSIHKSQVALEREDLSALSAACLTMHDDAVITLKSDLPAPERELDSKLRGAIEDAHAASHMCLAAEAGSINNYAGEFRSQMAASDRQLKAAEDSLGGHPATA</sequence>
<proteinExistence type="predicted"/>
<keyword evidence="3" id="KW-1185">Reference proteome</keyword>
<dbReference type="EMBL" id="JANDBD010000001">
    <property type="protein sequence ID" value="MCP9270616.1"/>
    <property type="molecule type" value="Genomic_DNA"/>
</dbReference>